<evidence type="ECO:0000259" key="1">
    <source>
        <dbReference type="Pfam" id="PF12274"/>
    </source>
</evidence>
<organism evidence="3">
    <name type="scientific">Oryza meridionalis</name>
    <dbReference type="NCBI Taxonomy" id="40149"/>
    <lineage>
        <taxon>Eukaryota</taxon>
        <taxon>Viridiplantae</taxon>
        <taxon>Streptophyta</taxon>
        <taxon>Embryophyta</taxon>
        <taxon>Tracheophyta</taxon>
        <taxon>Spermatophyta</taxon>
        <taxon>Magnoliopsida</taxon>
        <taxon>Liliopsida</taxon>
        <taxon>Poales</taxon>
        <taxon>Poaceae</taxon>
        <taxon>BOP clade</taxon>
        <taxon>Oryzoideae</taxon>
        <taxon>Oryzeae</taxon>
        <taxon>Oryzinae</taxon>
        <taxon>Oryza</taxon>
    </lineage>
</organism>
<feature type="domain" description="PIR2-like helical" evidence="2">
    <location>
        <begin position="38"/>
        <end position="155"/>
    </location>
</feature>
<feature type="domain" description="DUF3615" evidence="1">
    <location>
        <begin position="398"/>
        <end position="508"/>
    </location>
</feature>
<dbReference type="InterPro" id="IPR022059">
    <property type="entry name" value="DUF3615"/>
</dbReference>
<dbReference type="eggNOG" id="ENOG502R3J2">
    <property type="taxonomic scope" value="Eukaryota"/>
</dbReference>
<dbReference type="Pfam" id="PF12274">
    <property type="entry name" value="DUF3615"/>
    <property type="match status" value="1"/>
</dbReference>
<dbReference type="Gramene" id="OMERI10G03810.1">
    <property type="protein sequence ID" value="OMERI10G03810.1"/>
    <property type="gene ID" value="OMERI10G03810"/>
</dbReference>
<dbReference type="PANTHER" id="PTHR33120:SF47">
    <property type="entry name" value="OS05G0571400 PROTEIN"/>
    <property type="match status" value="1"/>
</dbReference>
<dbReference type="InterPro" id="IPR046527">
    <property type="entry name" value="PIR2-like_helical"/>
</dbReference>
<proteinExistence type="predicted"/>
<dbReference type="EnsemblPlants" id="OMERI10G03810.1">
    <property type="protein sequence ID" value="OMERI10G03810.1"/>
    <property type="gene ID" value="OMERI10G03810"/>
</dbReference>
<dbReference type="Proteomes" id="UP000008021">
    <property type="component" value="Chromosome 10"/>
</dbReference>
<feature type="domain" description="PIR2-like helical" evidence="2">
    <location>
        <begin position="178"/>
        <end position="288"/>
    </location>
</feature>
<evidence type="ECO:0000313" key="3">
    <source>
        <dbReference type="EnsemblPlants" id="OMERI10G03810.1"/>
    </source>
</evidence>
<keyword evidence="4" id="KW-1185">Reference proteome</keyword>
<dbReference type="Pfam" id="PF20235">
    <property type="entry name" value="PIR2-like_helical"/>
    <property type="match status" value="2"/>
</dbReference>
<sequence>MALVPNCPPGQRIYQPSFKCEYPLAQEVSEHRSRLLHKIHLSYCKALERLSRRVRPRMAASFVVGGGGFCLGLLDPVSNIVANTLLSYGRAVGETTRSECDELVYIPEEKLRDLEHRSLDGMVTFLTRFFPYLADAEAARFLLYAEADLLVAARIVAFDIGMSVPYRQSPALKATLQDAIHGCYLKALARLPAGELRRRFHRSLLEAGHCYGPFGPVSNIIINTIWYDAAFPPTFELELDVIGTMGLHRIENRSLYGLISFLCTRYHHIDFNQAIKYLVNADGYLLLADLYLDDEAAGFTTTVDSPLLTGLDSAFMAAATAACHPDPDAQAKVLLHCSSGQMLEDASSLLHGGGQLSSEDVQLLVRLLCPEATCSKQPLRPFPRPEYLFAHTRMSKKVNAALSTYAAMPNGEPMYELHTICGVNNCVSGPVGTDAKCFRSHVNFLETPKGAPFSTYSNPVLFFAEVSNDNKAEAGTQSFCCLVSVPLPCAERVRCFYCDDMGIKIVHPIGVDFHGRKLEFEKMVCGEDPCNDDFDPESMQPYYTNMSIIEHSSLTTDRVNGRVEEDRLYSDEYDSDDLSLMSDEYDSDLCSMTDEYDILYPKIVCLIGIANVDADDWRNEIVAYLKNLSQSDCLRGQQVDVIGHALASPQTSEPMRFQVQVAHLGGYRQQGSEEDNQEYARWRLGEKRQPIDEEMLVAGIKTQMLARKVIDETAFGKVTDA</sequence>
<dbReference type="HOGENOM" id="CLU_011465_1_0_1"/>
<dbReference type="PANTHER" id="PTHR33120">
    <property type="entry name" value="EXPRESSED PROTEIN-RELATED"/>
    <property type="match status" value="1"/>
</dbReference>
<dbReference type="AlphaFoldDB" id="A0A0E0EWG9"/>
<evidence type="ECO:0000259" key="2">
    <source>
        <dbReference type="Pfam" id="PF20235"/>
    </source>
</evidence>
<evidence type="ECO:0000313" key="4">
    <source>
        <dbReference type="Proteomes" id="UP000008021"/>
    </source>
</evidence>
<accession>A0A0E0EWG9</accession>
<protein>
    <submittedName>
        <fullName evidence="3">Uncharacterized protein</fullName>
    </submittedName>
</protein>
<reference evidence="3" key="2">
    <citation type="submission" date="2018-05" db="EMBL/GenBank/DDBJ databases">
        <title>OmerRS3 (Oryza meridionalis Reference Sequence Version 3).</title>
        <authorList>
            <person name="Zhang J."/>
            <person name="Kudrna D."/>
            <person name="Lee S."/>
            <person name="Talag J."/>
            <person name="Welchert J."/>
            <person name="Wing R.A."/>
        </authorList>
    </citation>
    <scope>NUCLEOTIDE SEQUENCE [LARGE SCALE GENOMIC DNA]</scope>
    <source>
        <strain evidence="3">cv. OR44</strain>
    </source>
</reference>
<name>A0A0E0EWG9_9ORYZ</name>
<reference evidence="3" key="1">
    <citation type="submission" date="2015-04" db="UniProtKB">
        <authorList>
            <consortium name="EnsemblPlants"/>
        </authorList>
    </citation>
    <scope>IDENTIFICATION</scope>
</reference>